<dbReference type="Pfam" id="PF04397">
    <property type="entry name" value="LytTR"/>
    <property type="match status" value="1"/>
</dbReference>
<feature type="domain" description="Response regulatory" evidence="2">
    <location>
        <begin position="3"/>
        <end position="117"/>
    </location>
</feature>
<dbReference type="PROSITE" id="PS50110">
    <property type="entry name" value="RESPONSE_REGULATORY"/>
    <property type="match status" value="1"/>
</dbReference>
<dbReference type="SUPFAM" id="SSF52172">
    <property type="entry name" value="CheY-like"/>
    <property type="match status" value="1"/>
</dbReference>
<dbReference type="GO" id="GO:0003677">
    <property type="term" value="F:DNA binding"/>
    <property type="evidence" value="ECO:0007669"/>
    <property type="project" value="InterPro"/>
</dbReference>
<dbReference type="PROSITE" id="PS50930">
    <property type="entry name" value="HTH_LYTTR"/>
    <property type="match status" value="1"/>
</dbReference>
<dbReference type="EMBL" id="VOQF01000012">
    <property type="protein sequence ID" value="TXC89286.1"/>
    <property type="molecule type" value="Genomic_DNA"/>
</dbReference>
<dbReference type="InterPro" id="IPR046947">
    <property type="entry name" value="LytR-like"/>
</dbReference>
<feature type="domain" description="HTH LytTR-type" evidence="3">
    <location>
        <begin position="128"/>
        <end position="233"/>
    </location>
</feature>
<accession>A0A5C6VXD2</accession>
<evidence type="ECO:0000259" key="2">
    <source>
        <dbReference type="PROSITE" id="PS50110"/>
    </source>
</evidence>
<dbReference type="PANTHER" id="PTHR37299">
    <property type="entry name" value="TRANSCRIPTIONAL REGULATOR-RELATED"/>
    <property type="match status" value="1"/>
</dbReference>
<dbReference type="SMART" id="SM00448">
    <property type="entry name" value="REC"/>
    <property type="match status" value="1"/>
</dbReference>
<keyword evidence="5" id="KW-1185">Reference proteome</keyword>
<dbReference type="AlphaFoldDB" id="A0A5C6VXD2"/>
<dbReference type="PANTHER" id="PTHR37299:SF1">
    <property type="entry name" value="STAGE 0 SPORULATION PROTEIN A HOMOLOG"/>
    <property type="match status" value="1"/>
</dbReference>
<dbReference type="Pfam" id="PF00072">
    <property type="entry name" value="Response_reg"/>
    <property type="match status" value="1"/>
</dbReference>
<dbReference type="RefSeq" id="WP_146949952.1">
    <property type="nucleotide sequence ID" value="NZ_VOQF01000012.1"/>
</dbReference>
<dbReference type="InterPro" id="IPR007492">
    <property type="entry name" value="LytTR_DNA-bd_dom"/>
</dbReference>
<dbReference type="Gene3D" id="2.40.50.1020">
    <property type="entry name" value="LytTr DNA-binding domain"/>
    <property type="match status" value="1"/>
</dbReference>
<gene>
    <name evidence="4" type="ORF">FS935_17575</name>
</gene>
<reference evidence="4 5" key="1">
    <citation type="journal article" date="2005" name="Int. J. Syst. Evol. Microbiol.">
        <title>Bacillus litoralis sp. nov., isolated from a tidal flat of the Yellow Sea in Korea.</title>
        <authorList>
            <person name="Yoon J.H."/>
            <person name="Oh T.K."/>
        </authorList>
    </citation>
    <scope>NUCLEOTIDE SEQUENCE [LARGE SCALE GENOMIC DNA]</scope>
    <source>
        <strain evidence="4 5">SW-211</strain>
    </source>
</reference>
<dbReference type="SMART" id="SM00850">
    <property type="entry name" value="LytTR"/>
    <property type="match status" value="1"/>
</dbReference>
<name>A0A5C6VXD2_9BACI</name>
<evidence type="ECO:0000259" key="3">
    <source>
        <dbReference type="PROSITE" id="PS50930"/>
    </source>
</evidence>
<dbReference type="OrthoDB" id="3190595at2"/>
<organism evidence="4 5">
    <name type="scientific">Metabacillus litoralis</name>
    <dbReference type="NCBI Taxonomy" id="152268"/>
    <lineage>
        <taxon>Bacteria</taxon>
        <taxon>Bacillati</taxon>
        <taxon>Bacillota</taxon>
        <taxon>Bacilli</taxon>
        <taxon>Bacillales</taxon>
        <taxon>Bacillaceae</taxon>
        <taxon>Metabacillus</taxon>
    </lineage>
</organism>
<dbReference type="Gene3D" id="3.40.50.2300">
    <property type="match status" value="1"/>
</dbReference>
<feature type="modified residue" description="4-aspartylphosphate" evidence="1">
    <location>
        <position position="54"/>
    </location>
</feature>
<proteinExistence type="predicted"/>
<evidence type="ECO:0000313" key="4">
    <source>
        <dbReference type="EMBL" id="TXC89286.1"/>
    </source>
</evidence>
<dbReference type="InterPro" id="IPR011006">
    <property type="entry name" value="CheY-like_superfamily"/>
</dbReference>
<protein>
    <submittedName>
        <fullName evidence="4">Response regulator transcription factor</fullName>
    </submittedName>
</protein>
<evidence type="ECO:0000313" key="5">
    <source>
        <dbReference type="Proteomes" id="UP000321363"/>
    </source>
</evidence>
<sequence>MIKVGIVDDQKYDLEKLQISLENEQDIHIVFSTNNSEEAYKLIKEKNIDLLITDIEMPNLSGYELADFIHSYAMDIKVIFVTGHSGYAVHAFELDVLDYIMKPYSKERLLRGINRLQKSTEGLDKTKLVLKNKSEIFFIDKKKIIYIERTGRSTTIYTDEGEYSTYQTLNELEEELSGSHFVRSHRGFIINIHFVKNFSLYTKNSYVVHFQGSKNTAIITKTHLDKLQDQFYN</sequence>
<dbReference type="InterPro" id="IPR001789">
    <property type="entry name" value="Sig_transdc_resp-reg_receiver"/>
</dbReference>
<comment type="caution">
    <text evidence="4">The sequence shown here is derived from an EMBL/GenBank/DDBJ whole genome shotgun (WGS) entry which is preliminary data.</text>
</comment>
<dbReference type="Proteomes" id="UP000321363">
    <property type="component" value="Unassembled WGS sequence"/>
</dbReference>
<dbReference type="GO" id="GO:0000156">
    <property type="term" value="F:phosphorelay response regulator activity"/>
    <property type="evidence" value="ECO:0007669"/>
    <property type="project" value="InterPro"/>
</dbReference>
<keyword evidence="1" id="KW-0597">Phosphoprotein</keyword>
<evidence type="ECO:0000256" key="1">
    <source>
        <dbReference type="PROSITE-ProRule" id="PRU00169"/>
    </source>
</evidence>